<dbReference type="PRINTS" id="PR00662">
    <property type="entry name" value="G6PISOMERASE"/>
</dbReference>
<dbReference type="HAMAP" id="MF_00473">
    <property type="entry name" value="G6P_isomerase"/>
    <property type="match status" value="1"/>
</dbReference>
<comment type="pathway">
    <text evidence="1 7 8">Carbohydrate degradation; glycolysis; D-glyceraldehyde 3-phosphate and glycerone phosphate from D-glucose: step 2/4.</text>
</comment>
<evidence type="ECO:0000313" key="10">
    <source>
        <dbReference type="Proteomes" id="UP001210120"/>
    </source>
</evidence>
<dbReference type="NCBIfam" id="NF010697">
    <property type="entry name" value="PRK14097.1"/>
    <property type="match status" value="1"/>
</dbReference>
<dbReference type="CDD" id="cd05015">
    <property type="entry name" value="SIS_PGI_1"/>
    <property type="match status" value="1"/>
</dbReference>
<keyword evidence="3 7" id="KW-0312">Gluconeogenesis</keyword>
<dbReference type="EC" id="5.3.1.9" evidence="7"/>
<dbReference type="InterPro" id="IPR018189">
    <property type="entry name" value="Phosphoglucose_isomerase_CS"/>
</dbReference>
<feature type="active site" description="Proton donor" evidence="7">
    <location>
        <position position="284"/>
    </location>
</feature>
<dbReference type="PROSITE" id="PS51463">
    <property type="entry name" value="P_GLUCOSE_ISOMERASE_3"/>
    <property type="match status" value="1"/>
</dbReference>
<dbReference type="Gene3D" id="3.40.50.10490">
    <property type="entry name" value="Glucose-6-phosphate isomerase like protein, domain 1"/>
    <property type="match status" value="2"/>
</dbReference>
<dbReference type="Pfam" id="PF00342">
    <property type="entry name" value="PGI"/>
    <property type="match status" value="1"/>
</dbReference>
<keyword evidence="7" id="KW-0963">Cytoplasm</keyword>
<comment type="function">
    <text evidence="7">Catalyzes the reversible isomerization of glucose-6-phosphate to fructose-6-phosphate.</text>
</comment>
<comment type="pathway">
    <text evidence="7">Carbohydrate biosynthesis; gluconeogenesis.</text>
</comment>
<proteinExistence type="inferred from homology"/>
<evidence type="ECO:0000313" key="9">
    <source>
        <dbReference type="EMBL" id="WBL31496.1"/>
    </source>
</evidence>
<evidence type="ECO:0000256" key="5">
    <source>
        <dbReference type="ARBA" id="ARBA00023235"/>
    </source>
</evidence>
<name>A0ABY7M1A6_9MOLU</name>
<dbReference type="GO" id="GO:0004347">
    <property type="term" value="F:glucose-6-phosphate isomerase activity"/>
    <property type="evidence" value="ECO:0007669"/>
    <property type="project" value="UniProtKB-EC"/>
</dbReference>
<evidence type="ECO:0000256" key="8">
    <source>
        <dbReference type="RuleBase" id="RU000612"/>
    </source>
</evidence>
<dbReference type="EMBL" id="CP115156">
    <property type="protein sequence ID" value="WBL31496.1"/>
    <property type="molecule type" value="Genomic_DNA"/>
</dbReference>
<accession>A0ABY7M1A6</accession>
<keyword evidence="5 7" id="KW-0413">Isomerase</keyword>
<comment type="caution">
    <text evidence="7">Lacks conserved residue(s) required for the propagation of feature annotation.</text>
</comment>
<dbReference type="SUPFAM" id="SSF53697">
    <property type="entry name" value="SIS domain"/>
    <property type="match status" value="1"/>
</dbReference>
<dbReference type="InterPro" id="IPR035476">
    <property type="entry name" value="SIS_PGI_1"/>
</dbReference>
<evidence type="ECO:0000256" key="6">
    <source>
        <dbReference type="ARBA" id="ARBA00029321"/>
    </source>
</evidence>
<feature type="active site" evidence="7">
    <location>
        <position position="419"/>
    </location>
</feature>
<dbReference type="PROSITE" id="PS00174">
    <property type="entry name" value="P_GLUCOSE_ISOMERASE_2"/>
    <property type="match status" value="1"/>
</dbReference>
<dbReference type="InterPro" id="IPR035482">
    <property type="entry name" value="SIS_PGI_2"/>
</dbReference>
<dbReference type="InterPro" id="IPR001672">
    <property type="entry name" value="G6P_Isomerase"/>
</dbReference>
<evidence type="ECO:0000256" key="1">
    <source>
        <dbReference type="ARBA" id="ARBA00004926"/>
    </source>
</evidence>
<evidence type="ECO:0000256" key="3">
    <source>
        <dbReference type="ARBA" id="ARBA00022432"/>
    </source>
</evidence>
<dbReference type="Proteomes" id="UP001210120">
    <property type="component" value="Chromosome"/>
</dbReference>
<protein>
    <recommendedName>
        <fullName evidence="7">Glucose-6-phosphate isomerase</fullName>
        <shortName evidence="7">GPI</shortName>
        <ecNumber evidence="7">5.3.1.9</ecNumber>
    </recommendedName>
    <alternativeName>
        <fullName evidence="7">Phosphoglucose isomerase</fullName>
        <shortName evidence="7">PGI</shortName>
    </alternativeName>
    <alternativeName>
        <fullName evidence="7">Phosphohexose isomerase</fullName>
        <shortName evidence="7">PHI</shortName>
    </alternativeName>
</protein>
<gene>
    <name evidence="7" type="primary">pgi</name>
    <name evidence="9" type="ORF">O7R10_00300</name>
</gene>
<dbReference type="PANTHER" id="PTHR11469:SF1">
    <property type="entry name" value="GLUCOSE-6-PHOSPHATE ISOMERASE"/>
    <property type="match status" value="1"/>
</dbReference>
<comment type="catalytic activity">
    <reaction evidence="6 7 8">
        <text>alpha-D-glucose 6-phosphate = beta-D-fructose 6-phosphate</text>
        <dbReference type="Rhea" id="RHEA:11816"/>
        <dbReference type="ChEBI" id="CHEBI:57634"/>
        <dbReference type="ChEBI" id="CHEBI:58225"/>
        <dbReference type="EC" id="5.3.1.9"/>
    </reaction>
</comment>
<sequence length="429" mass="49815">MKVKLKIDGIKNFFNWKNEKNEILDKLKDINSKIDKNEEIKKKYLGSINLPINFDFKEINKIKKIKEKLKGLDILVVIGIGGSFLGTKAGIEFVKKPFFKKNKTEIIFAGHQVSGTYLKFLIKYLKDKNWAINVISKSGTTLEPILSFRFLKKEIEKKYGSKESKKRVFVTTSNNKNLLFNIASLENYEKFFIPDEIIGRFSVLTNVGFFPFIFAGLKVESMIEGAKKALEDTTSENLDKNMAYKYAAIRYILFNKLNKKIELFVNYEPQLFYFTEWLKQLFMESEGKDNKGIFISASHNSTDLHSLGQFIQNGSKILFETILNINSNKKDFFITKDEKNLDKLNYLSGKYFSYINNKILKSTKLAHIEGNVPNLEIIFKNLDEYNFGYLVFFFQRVSIISSFLFNVNPFNQPGVELYKSKLSSFLKCF</sequence>
<evidence type="ECO:0000256" key="2">
    <source>
        <dbReference type="ARBA" id="ARBA00006604"/>
    </source>
</evidence>
<reference evidence="9" key="1">
    <citation type="submission" date="2022-12" db="EMBL/GenBank/DDBJ databases">
        <title>Genomic Characterization of Candidatus Phytoplasma sacchari in China.</title>
        <authorList>
            <person name="Zhang R.-Y."/>
        </authorList>
    </citation>
    <scope>NUCLEOTIDE SEQUENCE [LARGE SCALE GENOMIC DNA]</scope>
    <source>
        <strain evidence="9">SCWL1</strain>
    </source>
</reference>
<comment type="similarity">
    <text evidence="2 7 8">Belongs to the GPI family.</text>
</comment>
<dbReference type="PANTHER" id="PTHR11469">
    <property type="entry name" value="GLUCOSE-6-PHOSPHATE ISOMERASE"/>
    <property type="match status" value="1"/>
</dbReference>
<evidence type="ECO:0000256" key="7">
    <source>
        <dbReference type="HAMAP-Rule" id="MF_00473"/>
    </source>
</evidence>
<evidence type="ECO:0000256" key="4">
    <source>
        <dbReference type="ARBA" id="ARBA00023152"/>
    </source>
</evidence>
<dbReference type="CDD" id="cd05016">
    <property type="entry name" value="SIS_PGI_2"/>
    <property type="match status" value="1"/>
</dbReference>
<organism evidence="9 10">
    <name type="scientific">Candidatus Phytoplasma sacchari</name>
    <dbReference type="NCBI Taxonomy" id="2609813"/>
    <lineage>
        <taxon>Bacteria</taxon>
        <taxon>Bacillati</taxon>
        <taxon>Mycoplasmatota</taxon>
        <taxon>Mollicutes</taxon>
        <taxon>Acholeplasmatales</taxon>
        <taxon>Acholeplasmataceae</taxon>
        <taxon>Candidatus Phytoplasma</taxon>
        <taxon>16SrXI (Rice yellow dwarf group)</taxon>
    </lineage>
</organism>
<keyword evidence="10" id="KW-1185">Reference proteome</keyword>
<dbReference type="InterPro" id="IPR046348">
    <property type="entry name" value="SIS_dom_sf"/>
</dbReference>
<keyword evidence="4 7" id="KW-0324">Glycolysis</keyword>
<comment type="subcellular location">
    <subcellularLocation>
        <location evidence="7">Cytoplasm</location>
    </subcellularLocation>
</comment>